<evidence type="ECO:0000256" key="5">
    <source>
        <dbReference type="ARBA" id="ARBA00022679"/>
    </source>
</evidence>
<comment type="caution">
    <text evidence="15">The sequence shown here is derived from an EMBL/GenBank/DDBJ whole genome shotgun (WGS) entry which is preliminary data.</text>
</comment>
<evidence type="ECO:0000256" key="1">
    <source>
        <dbReference type="ARBA" id="ARBA00004323"/>
    </source>
</evidence>
<dbReference type="InterPro" id="IPR038577">
    <property type="entry name" value="GT10-like_C_sf"/>
</dbReference>
<evidence type="ECO:0000256" key="4">
    <source>
        <dbReference type="ARBA" id="ARBA00022676"/>
    </source>
</evidence>
<feature type="transmembrane region" description="Helical" evidence="12">
    <location>
        <begin position="6"/>
        <end position="25"/>
    </location>
</feature>
<keyword evidence="5 12" id="KW-0808">Transferase</keyword>
<dbReference type="PANTHER" id="PTHR48438">
    <property type="entry name" value="ALPHA-(1,3)-FUCOSYLTRANSFERASE C-RELATED"/>
    <property type="match status" value="1"/>
</dbReference>
<evidence type="ECO:0000313" key="16">
    <source>
        <dbReference type="Proteomes" id="UP000828390"/>
    </source>
</evidence>
<evidence type="ECO:0000256" key="10">
    <source>
        <dbReference type="ARBA" id="ARBA00023136"/>
    </source>
</evidence>
<keyword evidence="16" id="KW-1185">Reference proteome</keyword>
<evidence type="ECO:0000256" key="6">
    <source>
        <dbReference type="ARBA" id="ARBA00022692"/>
    </source>
</evidence>
<dbReference type="GO" id="GO:0032580">
    <property type="term" value="C:Golgi cisterna membrane"/>
    <property type="evidence" value="ECO:0007669"/>
    <property type="project" value="UniProtKB-SubCell"/>
</dbReference>
<organism evidence="15 16">
    <name type="scientific">Dreissena polymorpha</name>
    <name type="common">Zebra mussel</name>
    <name type="synonym">Mytilus polymorpha</name>
    <dbReference type="NCBI Taxonomy" id="45954"/>
    <lineage>
        <taxon>Eukaryota</taxon>
        <taxon>Metazoa</taxon>
        <taxon>Spiralia</taxon>
        <taxon>Lophotrochozoa</taxon>
        <taxon>Mollusca</taxon>
        <taxon>Bivalvia</taxon>
        <taxon>Autobranchia</taxon>
        <taxon>Heteroconchia</taxon>
        <taxon>Euheterodonta</taxon>
        <taxon>Imparidentia</taxon>
        <taxon>Neoheterodontei</taxon>
        <taxon>Myida</taxon>
        <taxon>Dreissenoidea</taxon>
        <taxon>Dreissenidae</taxon>
        <taxon>Dreissena</taxon>
    </lineage>
</organism>
<dbReference type="OrthoDB" id="6085082at2759"/>
<evidence type="ECO:0000256" key="12">
    <source>
        <dbReference type="RuleBase" id="RU003832"/>
    </source>
</evidence>
<keyword evidence="6 12" id="KW-0812">Transmembrane</keyword>
<keyword evidence="8 12" id="KW-1133">Transmembrane helix</keyword>
<dbReference type="Pfam" id="PF17039">
    <property type="entry name" value="Glyco_tran_10_N"/>
    <property type="match status" value="1"/>
</dbReference>
<dbReference type="SUPFAM" id="SSF53756">
    <property type="entry name" value="UDP-Glycosyltransferase/glycogen phosphorylase"/>
    <property type="match status" value="1"/>
</dbReference>
<dbReference type="InterPro" id="IPR055270">
    <property type="entry name" value="Glyco_tran_10_C"/>
</dbReference>
<comment type="subcellular location">
    <subcellularLocation>
        <location evidence="1">Golgi apparatus membrane</location>
        <topology evidence="1">Single-pass type II membrane protein</topology>
    </subcellularLocation>
    <subcellularLocation>
        <location evidence="12">Golgi apparatus</location>
        <location evidence="12">Golgi stack membrane</location>
        <topology evidence="12">Single-pass type II membrane protein</topology>
    </subcellularLocation>
</comment>
<dbReference type="PANTHER" id="PTHR48438:SF1">
    <property type="entry name" value="ALPHA-(1,3)-FUCOSYLTRANSFERASE C-RELATED"/>
    <property type="match status" value="1"/>
</dbReference>
<name>A0A9D4QR12_DREPO</name>
<evidence type="ECO:0000256" key="8">
    <source>
        <dbReference type="ARBA" id="ARBA00022989"/>
    </source>
</evidence>
<keyword evidence="9 12" id="KW-0333">Golgi apparatus</keyword>
<feature type="domain" description="Fucosyltransferase N-terminal" evidence="14">
    <location>
        <begin position="63"/>
        <end position="157"/>
    </location>
</feature>
<keyword evidence="11" id="KW-0325">Glycoprotein</keyword>
<dbReference type="Proteomes" id="UP000828390">
    <property type="component" value="Unassembled WGS sequence"/>
</dbReference>
<gene>
    <name evidence="15" type="ORF">DPMN_112847</name>
</gene>
<accession>A0A9D4QR12</accession>
<dbReference type="EMBL" id="JAIWYP010000004">
    <property type="protein sequence ID" value="KAH3839417.1"/>
    <property type="molecule type" value="Genomic_DNA"/>
</dbReference>
<evidence type="ECO:0000256" key="9">
    <source>
        <dbReference type="ARBA" id="ARBA00023034"/>
    </source>
</evidence>
<feature type="domain" description="Fucosyltransferase C-terminal" evidence="13">
    <location>
        <begin position="176"/>
        <end position="356"/>
    </location>
</feature>
<evidence type="ECO:0000256" key="2">
    <source>
        <dbReference type="ARBA" id="ARBA00004922"/>
    </source>
</evidence>
<reference evidence="15" key="2">
    <citation type="submission" date="2020-11" db="EMBL/GenBank/DDBJ databases">
        <authorList>
            <person name="McCartney M.A."/>
            <person name="Auch B."/>
            <person name="Kono T."/>
            <person name="Mallez S."/>
            <person name="Becker A."/>
            <person name="Gohl D.M."/>
            <person name="Silverstein K.A.T."/>
            <person name="Koren S."/>
            <person name="Bechman K.B."/>
            <person name="Herman A."/>
            <person name="Abrahante J.E."/>
            <person name="Garbe J."/>
        </authorList>
    </citation>
    <scope>NUCLEOTIDE SEQUENCE</scope>
    <source>
        <strain evidence="15">Duluth1</strain>
        <tissue evidence="15">Whole animal</tissue>
    </source>
</reference>
<evidence type="ECO:0000256" key="3">
    <source>
        <dbReference type="ARBA" id="ARBA00008919"/>
    </source>
</evidence>
<dbReference type="AlphaFoldDB" id="A0A9D4QR12"/>
<sequence>MVEKIYIFGFCIALAIAFIVLSLSWTELYQVELRPSPMQKNRSFRVLFPDVHFQLTSRPDAMMNDFSQCQYNNCILTHSMSERPQSDALIITGRRIGHFKTPFPRTPEQIWIFHQIESSQHYDYEGTEWRTDPGWRYGFNWSMTYDNINTDVQFPYGGITTKLIKTVRNYTKIALGKTKDALLVSSHCGNSAKREIYAKQLQKYITVDIFGGCGQKWNCGQLYVHDSCFGILNTTYRYFLAFENSLCRSYFTEKLFENFNYDVLIVTRGGEYGQATKLFPKGSVISTDSFESADTLGKYLSEISASIQKYASLLQAKDQYEAISYKATYQKALCQICEMLNNQDKYRRHIPDTYNWTYSQHPCRQPTDLP</sequence>
<dbReference type="InterPro" id="IPR031481">
    <property type="entry name" value="Glyco_tran_10_N"/>
</dbReference>
<evidence type="ECO:0000256" key="7">
    <source>
        <dbReference type="ARBA" id="ARBA00022968"/>
    </source>
</evidence>
<comment type="similarity">
    <text evidence="3 12">Belongs to the glycosyltransferase 10 family.</text>
</comment>
<reference evidence="15" key="1">
    <citation type="journal article" date="2019" name="bioRxiv">
        <title>The Genome of the Zebra Mussel, Dreissena polymorpha: A Resource for Invasive Species Research.</title>
        <authorList>
            <person name="McCartney M.A."/>
            <person name="Auch B."/>
            <person name="Kono T."/>
            <person name="Mallez S."/>
            <person name="Zhang Y."/>
            <person name="Obille A."/>
            <person name="Becker A."/>
            <person name="Abrahante J.E."/>
            <person name="Garbe J."/>
            <person name="Badalamenti J.P."/>
            <person name="Herman A."/>
            <person name="Mangelson H."/>
            <person name="Liachko I."/>
            <person name="Sullivan S."/>
            <person name="Sone E.D."/>
            <person name="Koren S."/>
            <person name="Silverstein K.A.T."/>
            <person name="Beckman K.B."/>
            <person name="Gohl D.M."/>
        </authorList>
    </citation>
    <scope>NUCLEOTIDE SEQUENCE</scope>
    <source>
        <strain evidence="15">Duluth1</strain>
        <tissue evidence="15">Whole animal</tissue>
    </source>
</reference>
<evidence type="ECO:0000259" key="13">
    <source>
        <dbReference type="Pfam" id="PF00852"/>
    </source>
</evidence>
<evidence type="ECO:0000259" key="14">
    <source>
        <dbReference type="Pfam" id="PF17039"/>
    </source>
</evidence>
<dbReference type="Gene3D" id="3.40.50.11660">
    <property type="entry name" value="Glycosyl transferase family 10, C-terminal domain"/>
    <property type="match status" value="1"/>
</dbReference>
<dbReference type="Pfam" id="PF00852">
    <property type="entry name" value="Glyco_transf_10"/>
    <property type="match status" value="1"/>
</dbReference>
<dbReference type="InterPro" id="IPR001503">
    <property type="entry name" value="Glyco_trans_10"/>
</dbReference>
<evidence type="ECO:0000313" key="15">
    <source>
        <dbReference type="EMBL" id="KAH3839417.1"/>
    </source>
</evidence>
<evidence type="ECO:0000256" key="11">
    <source>
        <dbReference type="ARBA" id="ARBA00023180"/>
    </source>
</evidence>
<dbReference type="GO" id="GO:0000139">
    <property type="term" value="C:Golgi membrane"/>
    <property type="evidence" value="ECO:0007669"/>
    <property type="project" value="UniProtKB-SubCell"/>
</dbReference>
<dbReference type="EC" id="2.4.1.-" evidence="12"/>
<dbReference type="GO" id="GO:0008417">
    <property type="term" value="F:fucosyltransferase activity"/>
    <property type="evidence" value="ECO:0007669"/>
    <property type="project" value="InterPro"/>
</dbReference>
<keyword evidence="4 12" id="KW-0328">Glycosyltransferase</keyword>
<protein>
    <recommendedName>
        <fullName evidence="12">Fucosyltransferase</fullName>
        <ecNumber evidence="12">2.4.1.-</ecNumber>
    </recommendedName>
</protein>
<proteinExistence type="inferred from homology"/>
<keyword evidence="7" id="KW-0735">Signal-anchor</keyword>
<comment type="pathway">
    <text evidence="2">Protein modification; protein glycosylation.</text>
</comment>
<keyword evidence="10 12" id="KW-0472">Membrane</keyword>